<keyword evidence="3" id="KW-1185">Reference proteome</keyword>
<feature type="region of interest" description="Disordered" evidence="1">
    <location>
        <begin position="15"/>
        <end position="56"/>
    </location>
</feature>
<evidence type="ECO:0000313" key="2">
    <source>
        <dbReference type="EMBL" id="KAK1758431.1"/>
    </source>
</evidence>
<feature type="region of interest" description="Disordered" evidence="1">
    <location>
        <begin position="166"/>
        <end position="217"/>
    </location>
</feature>
<dbReference type="EMBL" id="MU839829">
    <property type="protein sequence ID" value="KAK1758431.1"/>
    <property type="molecule type" value="Genomic_DNA"/>
</dbReference>
<gene>
    <name evidence="2" type="ORF">QBC47DRAFT_140963</name>
</gene>
<evidence type="ECO:0000256" key="1">
    <source>
        <dbReference type="SAM" id="MobiDB-lite"/>
    </source>
</evidence>
<organism evidence="2 3">
    <name type="scientific">Echria macrotheca</name>
    <dbReference type="NCBI Taxonomy" id="438768"/>
    <lineage>
        <taxon>Eukaryota</taxon>
        <taxon>Fungi</taxon>
        <taxon>Dikarya</taxon>
        <taxon>Ascomycota</taxon>
        <taxon>Pezizomycotina</taxon>
        <taxon>Sordariomycetes</taxon>
        <taxon>Sordariomycetidae</taxon>
        <taxon>Sordariales</taxon>
        <taxon>Schizotheciaceae</taxon>
        <taxon>Echria</taxon>
    </lineage>
</organism>
<dbReference type="Proteomes" id="UP001239445">
    <property type="component" value="Unassembled WGS sequence"/>
</dbReference>
<name>A0AAJ0BHP9_9PEZI</name>
<dbReference type="AlphaFoldDB" id="A0AAJ0BHP9"/>
<evidence type="ECO:0000313" key="3">
    <source>
        <dbReference type="Proteomes" id="UP001239445"/>
    </source>
</evidence>
<proteinExistence type="predicted"/>
<feature type="compositionally biased region" description="Basic and acidic residues" evidence="1">
    <location>
        <begin position="171"/>
        <end position="181"/>
    </location>
</feature>
<protein>
    <submittedName>
        <fullName evidence="2">Uncharacterized protein</fullName>
    </submittedName>
</protein>
<feature type="compositionally biased region" description="Polar residues" evidence="1">
    <location>
        <begin position="187"/>
        <end position="196"/>
    </location>
</feature>
<reference evidence="2" key="1">
    <citation type="submission" date="2023-06" db="EMBL/GenBank/DDBJ databases">
        <title>Genome-scale phylogeny and comparative genomics of the fungal order Sordariales.</title>
        <authorList>
            <consortium name="Lawrence Berkeley National Laboratory"/>
            <person name="Hensen N."/>
            <person name="Bonometti L."/>
            <person name="Westerberg I."/>
            <person name="Brannstrom I.O."/>
            <person name="Guillou S."/>
            <person name="Cros-Aarteil S."/>
            <person name="Calhoun S."/>
            <person name="Haridas S."/>
            <person name="Kuo A."/>
            <person name="Mondo S."/>
            <person name="Pangilinan J."/>
            <person name="Riley R."/>
            <person name="Labutti K."/>
            <person name="Andreopoulos B."/>
            <person name="Lipzen A."/>
            <person name="Chen C."/>
            <person name="Yanf M."/>
            <person name="Daum C."/>
            <person name="Ng V."/>
            <person name="Clum A."/>
            <person name="Steindorff A."/>
            <person name="Ohm R."/>
            <person name="Martin F."/>
            <person name="Silar P."/>
            <person name="Natvig D."/>
            <person name="Lalanne C."/>
            <person name="Gautier V."/>
            <person name="Ament-Velasquez S.L."/>
            <person name="Kruys A."/>
            <person name="Hutchinson M.I."/>
            <person name="Powell A.J."/>
            <person name="Barry K."/>
            <person name="Miller A.N."/>
            <person name="Grigoriev I.V."/>
            <person name="Debuchy R."/>
            <person name="Gladieux P."/>
            <person name="Thoren M.H."/>
            <person name="Johannesson H."/>
        </authorList>
    </citation>
    <scope>NUCLEOTIDE SEQUENCE</scope>
    <source>
        <strain evidence="2">PSN4</strain>
    </source>
</reference>
<sequence>MDRCPGNSTGLCAATEAASGSEMRSSAQAPKSKKKVQSQPTRRTGRPGSSKGRRVGLSVSMCGRAGRRRNEAVVGSSWSLLFAVTSFGSFHSLCLRSLSPVPLSLVTVTMTFCQKPDIGATKQRYTAETQPEETRPGGWLAALPRDRTTRPIDEIVGAHTADAAAPWGNWDAHEDGADARPRMSKSGHVTASLQGQQDRRRQPWVAVSKPSLGTERS</sequence>
<comment type="caution">
    <text evidence="2">The sequence shown here is derived from an EMBL/GenBank/DDBJ whole genome shotgun (WGS) entry which is preliminary data.</text>
</comment>
<accession>A0AAJ0BHP9</accession>